<dbReference type="EMBL" id="FWFT01000003">
    <property type="protein sequence ID" value="SLN45516.1"/>
    <property type="molecule type" value="Genomic_DNA"/>
</dbReference>
<dbReference type="Proteomes" id="UP000193623">
    <property type="component" value="Unassembled WGS sequence"/>
</dbReference>
<keyword evidence="3" id="KW-1185">Reference proteome</keyword>
<feature type="coiled-coil region" evidence="1">
    <location>
        <begin position="299"/>
        <end position="329"/>
    </location>
</feature>
<proteinExistence type="predicted"/>
<accession>A0A1Y5SQF2</accession>
<dbReference type="RefSeq" id="WP_085864777.1">
    <property type="nucleotide sequence ID" value="NZ_FWFT01000003.1"/>
</dbReference>
<protein>
    <submittedName>
        <fullName evidence="2">Uncharacterized protein</fullName>
    </submittedName>
</protein>
<feature type="coiled-coil region" evidence="1">
    <location>
        <begin position="416"/>
        <end position="461"/>
    </location>
</feature>
<gene>
    <name evidence="2" type="ORF">PSJ8397_02386</name>
</gene>
<evidence type="ECO:0000313" key="2">
    <source>
        <dbReference type="EMBL" id="SLN45516.1"/>
    </source>
</evidence>
<sequence>MASSALSHLRQIIDDGTHDPDTIYQKQLSWFVETSDPVEGAYVEYVVRPMYELFGKRALHLEDADRHRFGKVVQWMSNHAQDSPWTGFDKFQHFVAGQYLSHEYGYWASATAGVGVEIFDEFKAKWLTFSDYVGLTENALRPHHVGFDTVDADFTLQGALWADVVDDLTPAHRLSFFRAVTSSGSRYSEFFAPASNGAANAVSEDAFSLVTSSYDFDETLAQLGLPAELNDYLKDPENDASNYVLRRTLKKFPGVTPENPQALKQPDEALPAVLLNAVDKVKFVDVSTLVPSEWTTQQLAEFERKADALKKANAQLSAKELRYQTYKTQKKQLDNAYSVVSGVNDILSVFFPDSPELDKAFKAFKVVHKIASITTALNFKQIGAMAAFGGYAAAFSLAAGLFGKRKDPNAQVYKMLNALMKQVAKLFEAIRVMRREMHERFDQLTKQLRDLSLQIAELTELVEAGHARIEDKLARIETVLARDLPKIISTQQDIIRLMYRIEENNLLSEVDGLFLTRLRHDTPVAFDHYLEKGPVNLISWVRNHGLDASHARQIGSPGAHTKLAELSSSRQYKGRLLHQDGSLLSERLADLVETDPDTGAQYFDVIDRFLLLEIIQYYNTLVAVFPEFNFAAPRDSEDVANAKDDIKELLRFIQKHQELAQSVFFDVAEISDKAAVDRGFLGVLYGMLRHDINDLRSRVYREQIRLQRSTSNAQAREVDLLALTHIDSLKNPGTTWIQGPLDDPTFDKTPLAVFEDPQRFERLLELLFDDADRTEEMLEAQHTEAAELLTTPENEAAVEEARFNSPLPMSLINRLRNISCFVESDAGDEVAIKLDLGSEWLLKLPVEIALQIADGSAVFELEIEEERLETYNTLADIPRGVPRGGRTDRHGRTFIDP</sequence>
<reference evidence="2 3" key="1">
    <citation type="submission" date="2017-03" db="EMBL/GenBank/DDBJ databases">
        <authorList>
            <person name="Afonso C.L."/>
            <person name="Miller P.J."/>
            <person name="Scott M.A."/>
            <person name="Spackman E."/>
            <person name="Goraichik I."/>
            <person name="Dimitrov K.M."/>
            <person name="Suarez D.L."/>
            <person name="Swayne D.E."/>
        </authorList>
    </citation>
    <scope>NUCLEOTIDE SEQUENCE [LARGE SCALE GENOMIC DNA]</scope>
    <source>
        <strain evidence="2 3">CECT 8397</strain>
    </source>
</reference>
<evidence type="ECO:0000313" key="3">
    <source>
        <dbReference type="Proteomes" id="UP000193623"/>
    </source>
</evidence>
<name>A0A1Y5SQF2_9RHOB</name>
<evidence type="ECO:0000256" key="1">
    <source>
        <dbReference type="SAM" id="Coils"/>
    </source>
</evidence>
<keyword evidence="1" id="KW-0175">Coiled coil</keyword>
<organism evidence="2 3">
    <name type="scientific">Pseudooctadecabacter jejudonensis</name>
    <dbReference type="NCBI Taxonomy" id="1391910"/>
    <lineage>
        <taxon>Bacteria</taxon>
        <taxon>Pseudomonadati</taxon>
        <taxon>Pseudomonadota</taxon>
        <taxon>Alphaproteobacteria</taxon>
        <taxon>Rhodobacterales</taxon>
        <taxon>Paracoccaceae</taxon>
        <taxon>Pseudooctadecabacter</taxon>
    </lineage>
</organism>
<dbReference type="AlphaFoldDB" id="A0A1Y5SQF2"/>